<evidence type="ECO:0000313" key="4">
    <source>
        <dbReference type="EMBL" id="KAG0003005.1"/>
    </source>
</evidence>
<dbReference type="GO" id="GO:0016405">
    <property type="term" value="F:CoA-ligase activity"/>
    <property type="evidence" value="ECO:0007669"/>
    <property type="project" value="TreeGrafter"/>
</dbReference>
<proteinExistence type="inferred from homology"/>
<evidence type="ECO:0000256" key="1">
    <source>
        <dbReference type="ARBA" id="ARBA00006432"/>
    </source>
</evidence>
<organism evidence="4 5">
    <name type="scientific">Modicella reniformis</name>
    <dbReference type="NCBI Taxonomy" id="1440133"/>
    <lineage>
        <taxon>Eukaryota</taxon>
        <taxon>Fungi</taxon>
        <taxon>Fungi incertae sedis</taxon>
        <taxon>Mucoromycota</taxon>
        <taxon>Mortierellomycotina</taxon>
        <taxon>Mortierellomycetes</taxon>
        <taxon>Mortierellales</taxon>
        <taxon>Mortierellaceae</taxon>
        <taxon>Modicella</taxon>
    </lineage>
</organism>
<dbReference type="AlphaFoldDB" id="A0A9P6SU59"/>
<dbReference type="Gene3D" id="3.40.50.12780">
    <property type="entry name" value="N-terminal domain of ligase-like"/>
    <property type="match status" value="1"/>
</dbReference>
<comment type="caution">
    <text evidence="4">The sequence shown here is derived from an EMBL/GenBank/DDBJ whole genome shotgun (WGS) entry which is preliminary data.</text>
</comment>
<dbReference type="Pfam" id="PF13193">
    <property type="entry name" value="AMP-binding_C"/>
    <property type="match status" value="1"/>
</dbReference>
<dbReference type="InterPro" id="IPR042099">
    <property type="entry name" value="ANL_N_sf"/>
</dbReference>
<keyword evidence="2" id="KW-0436">Ligase</keyword>
<gene>
    <name evidence="4" type="ORF">BGZ65_002136</name>
</gene>
<dbReference type="OrthoDB" id="1898221at2759"/>
<accession>A0A9P6SU59</accession>
<evidence type="ECO:0000313" key="5">
    <source>
        <dbReference type="Proteomes" id="UP000749646"/>
    </source>
</evidence>
<sequence>MRPGQTGPDGSVGPLVAGLKAKVIDPETGEVGQQGEWLLYGPNVMKGYLNNVEATRNTIREDGWMYTGDIVYVDENDNWFVVDRLKELIKYKGFQIAPAELESLLQTHPKVMDVAVIPVYDDSQATEIPRAYVVPHDPTTANDALKKDIEDFVASKVAHHKKLRGGVVFIREIPKSASGKILRKDIVKLDRETLVETKSRL</sequence>
<dbReference type="EMBL" id="JAAAHW010000389">
    <property type="protein sequence ID" value="KAG0003005.1"/>
    <property type="molecule type" value="Genomic_DNA"/>
</dbReference>
<dbReference type="InterPro" id="IPR045851">
    <property type="entry name" value="AMP-bd_C_sf"/>
</dbReference>
<name>A0A9P6SU59_9FUNG</name>
<evidence type="ECO:0000256" key="2">
    <source>
        <dbReference type="ARBA" id="ARBA00022598"/>
    </source>
</evidence>
<dbReference type="InterPro" id="IPR025110">
    <property type="entry name" value="AMP-bd_C"/>
</dbReference>
<reference evidence="4" key="1">
    <citation type="journal article" date="2020" name="Fungal Divers.">
        <title>Resolving the Mortierellaceae phylogeny through synthesis of multi-gene phylogenetics and phylogenomics.</title>
        <authorList>
            <person name="Vandepol N."/>
            <person name="Liber J."/>
            <person name="Desiro A."/>
            <person name="Na H."/>
            <person name="Kennedy M."/>
            <person name="Barry K."/>
            <person name="Grigoriev I.V."/>
            <person name="Miller A.N."/>
            <person name="O'Donnell K."/>
            <person name="Stajich J.E."/>
            <person name="Bonito G."/>
        </authorList>
    </citation>
    <scope>NUCLEOTIDE SEQUENCE</scope>
    <source>
        <strain evidence="4">MES-2147</strain>
    </source>
</reference>
<keyword evidence="5" id="KW-1185">Reference proteome</keyword>
<dbReference type="Proteomes" id="UP000749646">
    <property type="component" value="Unassembled WGS sequence"/>
</dbReference>
<protein>
    <recommendedName>
        <fullName evidence="3">AMP-binding enzyme C-terminal domain-containing protein</fullName>
    </recommendedName>
</protein>
<dbReference type="Gene3D" id="3.30.300.30">
    <property type="match status" value="1"/>
</dbReference>
<evidence type="ECO:0000259" key="3">
    <source>
        <dbReference type="Pfam" id="PF13193"/>
    </source>
</evidence>
<dbReference type="PANTHER" id="PTHR24096:SF149">
    <property type="entry name" value="AMP-BINDING DOMAIN-CONTAINING PROTEIN-RELATED"/>
    <property type="match status" value="1"/>
</dbReference>
<dbReference type="FunFam" id="3.30.300.30:FF:000007">
    <property type="entry name" value="4-coumarate--CoA ligase 2"/>
    <property type="match status" value="1"/>
</dbReference>
<comment type="similarity">
    <text evidence="1">Belongs to the ATP-dependent AMP-binding enzyme family.</text>
</comment>
<dbReference type="SUPFAM" id="SSF56801">
    <property type="entry name" value="Acetyl-CoA synthetase-like"/>
    <property type="match status" value="1"/>
</dbReference>
<feature type="domain" description="AMP-binding enzyme C-terminal" evidence="3">
    <location>
        <begin position="100"/>
        <end position="180"/>
    </location>
</feature>
<dbReference type="PANTHER" id="PTHR24096">
    <property type="entry name" value="LONG-CHAIN-FATTY-ACID--COA LIGASE"/>
    <property type="match status" value="1"/>
</dbReference>